<comment type="caution">
    <text evidence="1">The sequence shown here is derived from an EMBL/GenBank/DDBJ whole genome shotgun (WGS) entry which is preliminary data.</text>
</comment>
<sequence>MPTPSGAACSATKSSWRYSQRPKARTAYSINNKVTTAPRGGAASSREVDSSFYSETIRTQTDTPGAQTPSERSPLDDAPSPEPGRLRQVPGGHPVCKPSALASYLLKHCESLSATSRRAPVGVADQYCLRAATQQRARQGPPAAERRRLVAQTGILSGPVVPMRGENLRCSAAILLIIPFIQEENH</sequence>
<gene>
    <name evidence="1" type="ORF">DPEC_G00135010</name>
</gene>
<organism evidence="1 2">
    <name type="scientific">Dallia pectoralis</name>
    <name type="common">Alaska blackfish</name>
    <dbReference type="NCBI Taxonomy" id="75939"/>
    <lineage>
        <taxon>Eukaryota</taxon>
        <taxon>Metazoa</taxon>
        <taxon>Chordata</taxon>
        <taxon>Craniata</taxon>
        <taxon>Vertebrata</taxon>
        <taxon>Euteleostomi</taxon>
        <taxon>Actinopterygii</taxon>
        <taxon>Neopterygii</taxon>
        <taxon>Teleostei</taxon>
        <taxon>Protacanthopterygii</taxon>
        <taxon>Esociformes</taxon>
        <taxon>Umbridae</taxon>
        <taxon>Dallia</taxon>
    </lineage>
</organism>
<protein>
    <submittedName>
        <fullName evidence="1">Uncharacterized protein</fullName>
    </submittedName>
</protein>
<evidence type="ECO:0000313" key="2">
    <source>
        <dbReference type="Proteomes" id="UP001157502"/>
    </source>
</evidence>
<accession>A0ACC2GRM7</accession>
<dbReference type="EMBL" id="CM055737">
    <property type="protein sequence ID" value="KAJ8006418.1"/>
    <property type="molecule type" value="Genomic_DNA"/>
</dbReference>
<proteinExistence type="predicted"/>
<keyword evidence="2" id="KW-1185">Reference proteome</keyword>
<reference evidence="1" key="1">
    <citation type="submission" date="2021-05" db="EMBL/GenBank/DDBJ databases">
        <authorList>
            <person name="Pan Q."/>
            <person name="Jouanno E."/>
            <person name="Zahm M."/>
            <person name="Klopp C."/>
            <person name="Cabau C."/>
            <person name="Louis A."/>
            <person name="Berthelot C."/>
            <person name="Parey E."/>
            <person name="Roest Crollius H."/>
            <person name="Montfort J."/>
            <person name="Robinson-Rechavi M."/>
            <person name="Bouchez O."/>
            <person name="Lampietro C."/>
            <person name="Lopez Roques C."/>
            <person name="Donnadieu C."/>
            <person name="Postlethwait J."/>
            <person name="Bobe J."/>
            <person name="Dillon D."/>
            <person name="Chandos A."/>
            <person name="von Hippel F."/>
            <person name="Guiguen Y."/>
        </authorList>
    </citation>
    <scope>NUCLEOTIDE SEQUENCE</scope>
    <source>
        <strain evidence="1">YG-Jan2019</strain>
    </source>
</reference>
<dbReference type="Proteomes" id="UP001157502">
    <property type="component" value="Chromosome 10"/>
</dbReference>
<name>A0ACC2GRM7_DALPE</name>
<evidence type="ECO:0000313" key="1">
    <source>
        <dbReference type="EMBL" id="KAJ8006418.1"/>
    </source>
</evidence>